<dbReference type="Proteomes" id="UP000595320">
    <property type="component" value="Chromosome"/>
</dbReference>
<evidence type="ECO:0000259" key="5">
    <source>
        <dbReference type="SMART" id="SM00014"/>
    </source>
</evidence>
<dbReference type="InterPro" id="IPR000326">
    <property type="entry name" value="PAP2/HPO"/>
</dbReference>
<feature type="transmembrane region" description="Helical" evidence="4">
    <location>
        <begin position="57"/>
        <end position="80"/>
    </location>
</feature>
<keyword evidence="4" id="KW-1133">Transmembrane helix</keyword>
<dbReference type="AlphaFoldDB" id="A0A7T9UHN6"/>
<dbReference type="RefSeq" id="WP_004996910.1">
    <property type="nucleotide sequence ID" value="NZ_BKWV01000013.1"/>
</dbReference>
<dbReference type="SUPFAM" id="SSF48317">
    <property type="entry name" value="Acid phosphatase/Vanadium-dependent haloperoxidase"/>
    <property type="match status" value="1"/>
</dbReference>
<evidence type="ECO:0000256" key="2">
    <source>
        <dbReference type="ARBA" id="ARBA00032707"/>
    </source>
</evidence>
<gene>
    <name evidence="6" type="ORF">I6I53_14420</name>
</gene>
<dbReference type="PANTHER" id="PTHR14969">
    <property type="entry name" value="SPHINGOSINE-1-PHOSPHATE PHOSPHOHYDROLASE"/>
    <property type="match status" value="1"/>
</dbReference>
<dbReference type="GO" id="GO:0005886">
    <property type="term" value="C:plasma membrane"/>
    <property type="evidence" value="ECO:0007669"/>
    <property type="project" value="InterPro"/>
</dbReference>
<dbReference type="PANTHER" id="PTHR14969:SF58">
    <property type="entry name" value="UNDECAPRENYL-DIPHOSPHATASE BCRC"/>
    <property type="match status" value="1"/>
</dbReference>
<accession>A0A7T9UHN6</accession>
<dbReference type="CDD" id="cd03385">
    <property type="entry name" value="PAP2_BcrC_like"/>
    <property type="match status" value="1"/>
</dbReference>
<feature type="transmembrane region" description="Helical" evidence="4">
    <location>
        <begin position="100"/>
        <end position="118"/>
    </location>
</feature>
<sequence length="180" mass="20114">MFISTFNHCVFLWINASATPAPFLLKMAIFISHDLIGIYLLLCTVLLIKGNSNYKKAYLHSLLLVLIGVCIAAMIDHFYYHARPFALGLGHLLIAHKATNSFPSHHTLTISILAFSFLYQGCQKLGAIAILIAALVGWSRIYLGVHFPLDIVGAMILAFVLVNFYMRSRNILVFKMKQTA</sequence>
<dbReference type="InterPro" id="IPR036938">
    <property type="entry name" value="PAP2/HPO_sf"/>
</dbReference>
<evidence type="ECO:0000256" key="1">
    <source>
        <dbReference type="ARBA" id="ARBA00012374"/>
    </source>
</evidence>
<feature type="transmembrane region" description="Helical" evidence="4">
    <location>
        <begin position="149"/>
        <end position="166"/>
    </location>
</feature>
<feature type="transmembrane region" description="Helical" evidence="4">
    <location>
        <begin position="28"/>
        <end position="48"/>
    </location>
</feature>
<dbReference type="Gene3D" id="1.20.144.10">
    <property type="entry name" value="Phosphatidic acid phosphatase type 2/haloperoxidase"/>
    <property type="match status" value="1"/>
</dbReference>
<dbReference type="SMART" id="SM00014">
    <property type="entry name" value="acidPPc"/>
    <property type="match status" value="1"/>
</dbReference>
<evidence type="ECO:0000313" key="7">
    <source>
        <dbReference type="Proteomes" id="UP000595320"/>
    </source>
</evidence>
<dbReference type="GO" id="GO:0050380">
    <property type="term" value="F:undecaprenyl-diphosphatase activity"/>
    <property type="evidence" value="ECO:0007669"/>
    <property type="project" value="UniProtKB-EC"/>
</dbReference>
<dbReference type="Pfam" id="PF01569">
    <property type="entry name" value="PAP2"/>
    <property type="match status" value="1"/>
</dbReference>
<dbReference type="InterPro" id="IPR033879">
    <property type="entry name" value="UPP_Pase"/>
</dbReference>
<organism evidence="6 7">
    <name type="scientific">Acinetobacter ursingii</name>
    <dbReference type="NCBI Taxonomy" id="108980"/>
    <lineage>
        <taxon>Bacteria</taxon>
        <taxon>Pseudomonadati</taxon>
        <taxon>Pseudomonadota</taxon>
        <taxon>Gammaproteobacteria</taxon>
        <taxon>Moraxellales</taxon>
        <taxon>Moraxellaceae</taxon>
        <taxon>Acinetobacter</taxon>
    </lineage>
</organism>
<evidence type="ECO:0000313" key="6">
    <source>
        <dbReference type="EMBL" id="QQT86056.1"/>
    </source>
</evidence>
<reference evidence="6 7" key="1">
    <citation type="submission" date="2021-01" db="EMBL/GenBank/DDBJ databases">
        <title>FDA dAtabase for Regulatory Grade micrObial Sequences (FDA-ARGOS): Supporting development and validation of Infectious Disease Dx tests.</title>
        <authorList>
            <person name="Sproer C."/>
            <person name="Gronow S."/>
            <person name="Severitt S."/>
            <person name="Schroder I."/>
            <person name="Tallon L."/>
            <person name="Sadzewicz L."/>
            <person name="Zhao X."/>
            <person name="Boylan J."/>
            <person name="Ott S."/>
            <person name="Bowen H."/>
            <person name="Vavikolanu K."/>
            <person name="Mehta A."/>
            <person name="Aluvathingal J."/>
            <person name="Nadendla S."/>
            <person name="Lowell S."/>
            <person name="Myers T."/>
            <person name="Yan Y."/>
            <person name="Sichtig H."/>
        </authorList>
    </citation>
    <scope>NUCLEOTIDE SEQUENCE [LARGE SCALE GENOMIC DNA]</scope>
    <source>
        <strain evidence="6 7">FDAARGOS_1096</strain>
    </source>
</reference>
<name>A0A7T9UHN6_9GAMM</name>
<keyword evidence="4" id="KW-0472">Membrane</keyword>
<feature type="domain" description="Phosphatidic acid phosphatase type 2/haloperoxidase" evidence="5">
    <location>
        <begin position="57"/>
        <end position="166"/>
    </location>
</feature>
<dbReference type="EMBL" id="CP068176">
    <property type="protein sequence ID" value="QQT86056.1"/>
    <property type="molecule type" value="Genomic_DNA"/>
</dbReference>
<protein>
    <recommendedName>
        <fullName evidence="1">undecaprenyl-diphosphate phosphatase</fullName>
        <ecNumber evidence="1">3.6.1.27</ecNumber>
    </recommendedName>
    <alternativeName>
        <fullName evidence="2">Undecaprenyl pyrophosphate phosphatase</fullName>
    </alternativeName>
</protein>
<evidence type="ECO:0000256" key="3">
    <source>
        <dbReference type="ARBA" id="ARBA00047594"/>
    </source>
</evidence>
<comment type="catalytic activity">
    <reaction evidence="3">
        <text>di-trans,octa-cis-undecaprenyl diphosphate + H2O = di-trans,octa-cis-undecaprenyl phosphate + phosphate + H(+)</text>
        <dbReference type="Rhea" id="RHEA:28094"/>
        <dbReference type="ChEBI" id="CHEBI:15377"/>
        <dbReference type="ChEBI" id="CHEBI:15378"/>
        <dbReference type="ChEBI" id="CHEBI:43474"/>
        <dbReference type="ChEBI" id="CHEBI:58405"/>
        <dbReference type="ChEBI" id="CHEBI:60392"/>
        <dbReference type="EC" id="3.6.1.27"/>
    </reaction>
</comment>
<evidence type="ECO:0000256" key="4">
    <source>
        <dbReference type="SAM" id="Phobius"/>
    </source>
</evidence>
<keyword evidence="4" id="KW-0812">Transmembrane</keyword>
<dbReference type="EC" id="3.6.1.27" evidence="1"/>
<proteinExistence type="predicted"/>
<feature type="transmembrane region" description="Helical" evidence="4">
    <location>
        <begin position="125"/>
        <end position="143"/>
    </location>
</feature>
<dbReference type="GeneID" id="66212095"/>